<keyword evidence="4" id="KW-0175">Coiled coil</keyword>
<dbReference type="EMBL" id="CP033149">
    <property type="protein sequence ID" value="AYO42239.1"/>
    <property type="molecule type" value="Genomic_DNA"/>
</dbReference>
<feature type="compositionally biased region" description="Low complexity" evidence="5">
    <location>
        <begin position="967"/>
        <end position="984"/>
    </location>
</feature>
<dbReference type="AlphaFoldDB" id="A0A3G2S4C2"/>
<dbReference type="GO" id="GO:0000145">
    <property type="term" value="C:exocyst"/>
    <property type="evidence" value="ECO:0007669"/>
    <property type="project" value="TreeGrafter"/>
</dbReference>
<dbReference type="InterPro" id="IPR009976">
    <property type="entry name" value="Sec10-like"/>
</dbReference>
<evidence type="ECO:0000313" key="8">
    <source>
        <dbReference type="EMBL" id="AYO42239.1"/>
    </source>
</evidence>
<evidence type="ECO:0000256" key="3">
    <source>
        <dbReference type="ARBA" id="ARBA00022483"/>
    </source>
</evidence>
<evidence type="ECO:0000256" key="1">
    <source>
        <dbReference type="ARBA" id="ARBA00006572"/>
    </source>
</evidence>
<dbReference type="GO" id="GO:0006893">
    <property type="term" value="P:Golgi to plasma membrane transport"/>
    <property type="evidence" value="ECO:0007669"/>
    <property type="project" value="TreeGrafter"/>
</dbReference>
<keyword evidence="3" id="KW-0268">Exocytosis</keyword>
<dbReference type="PANTHER" id="PTHR12100:SF0">
    <property type="entry name" value="EXOCYST COMPLEX COMPONENT 5"/>
    <property type="match status" value="1"/>
</dbReference>
<evidence type="ECO:0000256" key="4">
    <source>
        <dbReference type="ARBA" id="ARBA00023054"/>
    </source>
</evidence>
<feature type="region of interest" description="Disordered" evidence="5">
    <location>
        <begin position="957"/>
        <end position="1034"/>
    </location>
</feature>
<accession>A0A3G2S4C2</accession>
<evidence type="ECO:0000313" key="9">
    <source>
        <dbReference type="Proteomes" id="UP000269793"/>
    </source>
</evidence>
<dbReference type="VEuPathDB" id="FungiDB:DNF11_1289"/>
<dbReference type="Pfam" id="PF07393">
    <property type="entry name" value="Sec10_HB"/>
    <property type="match status" value="1"/>
</dbReference>
<proteinExistence type="inferred from homology"/>
<protein>
    <submittedName>
        <fullName evidence="8">Exocyst complex component SEC10</fullName>
    </submittedName>
</protein>
<dbReference type="InterPro" id="IPR048625">
    <property type="entry name" value="Sec10_N"/>
</dbReference>
<reference evidence="8 9" key="1">
    <citation type="submission" date="2018-10" db="EMBL/GenBank/DDBJ databases">
        <title>Complete genome sequence of Malassezia restricta CBS 7877.</title>
        <authorList>
            <person name="Morand S.C."/>
            <person name="Bertignac M."/>
            <person name="Iltis A."/>
            <person name="Kolder I."/>
            <person name="Pirovano W."/>
            <person name="Jourdain R."/>
            <person name="Clavaud C."/>
        </authorList>
    </citation>
    <scope>NUCLEOTIDE SEQUENCE [LARGE SCALE GENOMIC DNA]</scope>
    <source>
        <strain evidence="8 9">CBS 7877</strain>
    </source>
</reference>
<dbReference type="PANTHER" id="PTHR12100">
    <property type="entry name" value="SEC10"/>
    <property type="match status" value="1"/>
</dbReference>
<keyword evidence="2" id="KW-0813">Transport</keyword>
<feature type="domain" description="Exocyst complex component Sec10-like alpha-helical bundle" evidence="6">
    <location>
        <begin position="204"/>
        <end position="890"/>
    </location>
</feature>
<dbReference type="STRING" id="425264.A0A3G2S4C2"/>
<evidence type="ECO:0000259" key="7">
    <source>
        <dbReference type="Pfam" id="PF20667"/>
    </source>
</evidence>
<sequence length="1034" mass="115214">MVTSLAQPPPHAAPHRMPRNRPAPRAPARPPRKMDLDMNKPPVERLCTLPTFQGAFNASEFVSALCEDHMAQAKARPVFDARPFAETISQAAHELQGIRTKVLERTASLNSAVQVSQSVYTKKIRQLTNNFDATQSSFDSLQTRISEVGRTAIRIGEQLEALDRQRTRASETKDLIEFYYMFARGSSERLDYLRKHAGRDGRLKAATILRRLAVISREVDIEGSSDTSHAIERYCEQFERDMLRLFDKYYRRSDPKMMSHIAHVLQRFNGGMSCINIYVNQHDFFISKQRMAEAEKIGTAPLWAHITDPNSVPPRSEPSLDALYADIRRTVELEAQIIAAVFPTPLLVMQLFLRRVFGQSVQAYIEAIMHRALEKDAAAAGTTRQDTTIDAAGLAFLRMLHVTRSSTLLLVSELKTIDLRSAGITVSSGPYSSSNLDGLFALSNQEADALIGTDSYTSEQLAAAGGSVLGAMLDQSVEELFFQYLEQLRYLDRECRVLSGLFAHTLQYFFAWHQATLKATRTNATIFSRIRDQFTGNTGSFGSSVAFSTLSDSAGYGAAPQVSSFKRLVDRARGISMSEEEVAPPLPVGENPDERGEISLSLAERLLRWHAESLGRCVDLCAASDVPKNTFILLRVLTDAYLKAYVEAALETATVQMFGYDVRASTPPDNSVLTLLRRVEELTELWQHYVQTAVLPLTASSVTLRRETAIYNNHNMLRVEGKSEALLQKYTDNLLGFMASRLSTQKRTDYCPRNDDVALTQLNTEPCLAIVDTLEVLEQEARSTLSERTCEALFTEVGIGFHALLCDHLKKYTVNATGGLMLTKDLAMYQDVCDRFGVPVVNDRFEMLRQLGALFIVQPGVLKSYMREGHLSSVDETLLRPYLLRRQDYARDVRLLEEDNTGDTSTDEVQGRSSTLFASSNQSSTMNTSWSAAEKNREFSRNVSSFVTDVPDLASLSEQLVHPPQERPGSSRSSRGDSSPARSGTPQAMHWSVTGSPGRMDTGNERPSRTPSPSKMSRDPLASLHSLVQELDLS</sequence>
<organism evidence="8 9">
    <name type="scientific">Malassezia restricta (strain ATCC 96810 / NBRC 103918 / CBS 7877)</name>
    <name type="common">Seborrheic dermatitis infection agent</name>
    <dbReference type="NCBI Taxonomy" id="425264"/>
    <lineage>
        <taxon>Eukaryota</taxon>
        <taxon>Fungi</taxon>
        <taxon>Dikarya</taxon>
        <taxon>Basidiomycota</taxon>
        <taxon>Ustilaginomycotina</taxon>
        <taxon>Malasseziomycetes</taxon>
        <taxon>Malasseziales</taxon>
        <taxon>Malasseziaceae</taxon>
        <taxon>Malassezia</taxon>
    </lineage>
</organism>
<keyword evidence="9" id="KW-1185">Reference proteome</keyword>
<evidence type="ECO:0000256" key="5">
    <source>
        <dbReference type="SAM" id="MobiDB-lite"/>
    </source>
</evidence>
<dbReference type="Proteomes" id="UP000269793">
    <property type="component" value="Chromosome II"/>
</dbReference>
<gene>
    <name evidence="8" type="primary">SEC10</name>
    <name evidence="8" type="ORF">DNF11_1289</name>
</gene>
<feature type="region of interest" description="Disordered" evidence="5">
    <location>
        <begin position="1"/>
        <end position="39"/>
    </location>
</feature>
<feature type="compositionally biased region" description="Polar residues" evidence="5">
    <location>
        <begin position="902"/>
        <end position="929"/>
    </location>
</feature>
<dbReference type="Pfam" id="PF20667">
    <property type="entry name" value="Sec10_N"/>
    <property type="match status" value="1"/>
</dbReference>
<evidence type="ECO:0000259" key="6">
    <source>
        <dbReference type="Pfam" id="PF07393"/>
    </source>
</evidence>
<dbReference type="GO" id="GO:0006887">
    <property type="term" value="P:exocytosis"/>
    <property type="evidence" value="ECO:0007669"/>
    <property type="project" value="UniProtKB-KW"/>
</dbReference>
<feature type="domain" description="Exocyst complex component Sec10 N-terminal" evidence="7">
    <location>
        <begin position="82"/>
        <end position="193"/>
    </location>
</feature>
<dbReference type="InterPro" id="IPR048627">
    <property type="entry name" value="Sec10_HB"/>
</dbReference>
<name>A0A3G2S4C2_MALR7</name>
<feature type="region of interest" description="Disordered" evidence="5">
    <location>
        <begin position="897"/>
        <end position="929"/>
    </location>
</feature>
<evidence type="ECO:0000256" key="2">
    <source>
        <dbReference type="ARBA" id="ARBA00022448"/>
    </source>
</evidence>
<comment type="similarity">
    <text evidence="1">Belongs to the SEC10 family.</text>
</comment>
<dbReference type="OrthoDB" id="125856at2759"/>